<organism evidence="4 5">
    <name type="scientific">Candidatus Lokiarchaeum ossiferum</name>
    <dbReference type="NCBI Taxonomy" id="2951803"/>
    <lineage>
        <taxon>Archaea</taxon>
        <taxon>Promethearchaeati</taxon>
        <taxon>Promethearchaeota</taxon>
        <taxon>Promethearchaeia</taxon>
        <taxon>Promethearchaeales</taxon>
        <taxon>Promethearchaeaceae</taxon>
        <taxon>Candidatus Lokiarchaeum</taxon>
    </lineage>
</organism>
<evidence type="ECO:0000313" key="4">
    <source>
        <dbReference type="EMBL" id="UYP46903.1"/>
    </source>
</evidence>
<protein>
    <submittedName>
        <fullName evidence="4">Alpha-amylase MalA</fullName>
        <ecNumber evidence="4">3.2.1.1</ecNumber>
    </submittedName>
</protein>
<evidence type="ECO:0000256" key="2">
    <source>
        <dbReference type="ARBA" id="ARBA00023295"/>
    </source>
</evidence>
<gene>
    <name evidence="4" type="ORF">NEF87_003188</name>
</gene>
<dbReference type="PANTHER" id="PTHR10357">
    <property type="entry name" value="ALPHA-AMYLASE FAMILY MEMBER"/>
    <property type="match status" value="1"/>
</dbReference>
<dbReference type="InterPro" id="IPR006047">
    <property type="entry name" value="GH13_cat_dom"/>
</dbReference>
<dbReference type="Proteomes" id="UP001208689">
    <property type="component" value="Chromosome"/>
</dbReference>
<evidence type="ECO:0000259" key="3">
    <source>
        <dbReference type="SMART" id="SM00642"/>
    </source>
</evidence>
<accession>A0ABY6HTQ8</accession>
<evidence type="ECO:0000313" key="5">
    <source>
        <dbReference type="Proteomes" id="UP001208689"/>
    </source>
</evidence>
<keyword evidence="1 4" id="KW-0378">Hydrolase</keyword>
<proteinExistence type="predicted"/>
<keyword evidence="5" id="KW-1185">Reference proteome</keyword>
<name>A0ABY6HTQ8_9ARCH</name>
<dbReference type="SMART" id="SM00642">
    <property type="entry name" value="Aamy"/>
    <property type="match status" value="1"/>
</dbReference>
<dbReference type="InterPro" id="IPR013780">
    <property type="entry name" value="Glyco_hydro_b"/>
</dbReference>
<feature type="domain" description="Glycosyl hydrolase family 13 catalytic" evidence="3">
    <location>
        <begin position="18"/>
        <end position="369"/>
    </location>
</feature>
<dbReference type="Gene3D" id="2.60.40.1180">
    <property type="entry name" value="Golgi alpha-mannosidase II"/>
    <property type="match status" value="1"/>
</dbReference>
<sequence>MENINYIPDWAKNAVFYHIYPFGFFNTPKYGKDDPITTPRLELIRDYYDHFVELGVSVIQFGPIFESVRHGYDTTDYMKIDHRLGTNDLFKTIVDELHDRNIRVIVDGVFNHVGREFPSFKDIQAHGETSWRKHWHYVDFAKDNSYKDGFDYKNWEGHYSLVKLNLEQPDVCNYLFSVAQYWLGEIGIDGWRLDVAYMIPNFFWYDFRDICKRTKPDCLLIGEMIHGPYSKWIGPNTLDGGTGYEVYKSLWSSFNHANMHELKSNLERSFHPEWGLNKDLTLVNFLSNHDSSRILSQLDEYLHIYPAVLLLFTLNGIPKIYYGDEIGLRGIKTAISDEAVRQPMPKVPFNITEENRALLNHYKFCIQIRGDHHALKYGNLIPLYANEHILAFLRKSSRETLLIIISSAFETISCKIPLHNLGMEGYRFVEQLEQGGSQEYLVVNNQLSLPEIYSCWGRILQLRQ</sequence>
<evidence type="ECO:0000256" key="1">
    <source>
        <dbReference type="ARBA" id="ARBA00022801"/>
    </source>
</evidence>
<dbReference type="EMBL" id="CP104013">
    <property type="protein sequence ID" value="UYP46903.1"/>
    <property type="molecule type" value="Genomic_DNA"/>
</dbReference>
<dbReference type="GO" id="GO:0004556">
    <property type="term" value="F:alpha-amylase activity"/>
    <property type="evidence" value="ECO:0007669"/>
    <property type="project" value="UniProtKB-EC"/>
</dbReference>
<dbReference type="InterPro" id="IPR017853">
    <property type="entry name" value="GH"/>
</dbReference>
<dbReference type="EC" id="3.2.1.1" evidence="4"/>
<dbReference type="Pfam" id="PF00128">
    <property type="entry name" value="Alpha-amylase"/>
    <property type="match status" value="1"/>
</dbReference>
<reference evidence="4" key="1">
    <citation type="submission" date="2022-09" db="EMBL/GenBank/DDBJ databases">
        <title>Actin cytoskeleton and complex cell architecture in an #Asgard archaeon.</title>
        <authorList>
            <person name="Ponce Toledo R.I."/>
            <person name="Schleper C."/>
            <person name="Rodrigues Oliveira T."/>
            <person name="Wollweber F."/>
            <person name="Xu J."/>
            <person name="Rittmann S."/>
            <person name="Klingl A."/>
            <person name="Pilhofer M."/>
        </authorList>
    </citation>
    <scope>NUCLEOTIDE SEQUENCE</scope>
    <source>
        <strain evidence="4">B-35</strain>
    </source>
</reference>
<dbReference type="PANTHER" id="PTHR10357:SF210">
    <property type="entry name" value="MALTODEXTRIN GLUCOSIDASE"/>
    <property type="match status" value="1"/>
</dbReference>
<dbReference type="Gene3D" id="3.20.20.80">
    <property type="entry name" value="Glycosidases"/>
    <property type="match status" value="1"/>
</dbReference>
<dbReference type="SUPFAM" id="SSF51445">
    <property type="entry name" value="(Trans)glycosidases"/>
    <property type="match status" value="1"/>
</dbReference>
<keyword evidence="2 4" id="KW-0326">Glycosidase</keyword>